<sequence length="1098" mass="128093">MKITRKKITKAFQKVNINNLGENARKFVINWLNPLTKTDKEHDIDFFSNRFSKEDKVGKIAISKFIKNCENEIKLIIETNLTNQIPIRVKKNVKKIKDKVIMKIPTNIKEKSIKLRGISNPHFKIIGGFAFTGIGFYVSNKISKEIKFKKKKALKDHLEETLFMESEDSNHICEQLILEIQRGKLLESNITQIYEKHLELFGGKYPKLLSQLIKYDISTVKAFNDLRVTPGIRVKNMDFITPQFIIRFNDQLILPLHILLELDKIQYFFPSRGSNNSDIQAINKEYIPQIAFENTNRDSNHSSLDKLYRKIVAANLALTELIMIGITGRLCGNAETVSGGHASRMYNRHNVPMRFHDLIEKMDQNVSMKHFNFVKIVGTPSERIKGDNLWIVFKYCRYLGGIVHSAGFSDLVFTNSLGERKVVHSKGFELFVSLLNKLVLNNSQITDNRSYPSFKGNIYNWFQQHTISQDFPNWLVMEKIDFTKFILKAKLKNSPYESVDDFLGKKSNRLKLFKNRDPNKQESIVNWLEKLQGIYNIECQEGKNVIGDQITATSLNSSVQRKIYKASFAAIDFLTGNKNVQIYAGSTERASKKYSRTWTELQSEYNLYLQEFYLRMLGMDRYCVLFENVDHFNDFIYKHSKNLFTQRKLPIHLFGGNSPSYYRMNLFKDPTAFSYQYEIGNSIELIAAKFKDQGKDNSIFVKKQISSTFTPSGQKFKRLLDFQNNHELIGMISKLKVDEQGKINPTKSSDKYYVVLGRGKLQSICQTPNFKVYRCNQGTFIKPDELVQLGASAQGKYLIWVEYLDEGDGTSSGREYHMEKIQSAWGNFFACQPKISIVKSQDAWQDYALCDNFENFGISVPNSKFQGRLNPLMTAEIYRLFNQIQRLKNDVDYIEVIQNLDVYDQELNSFIDQNLGSILSWWNPQINQPVVIETRSKMEINVQIENGLNLEQKRQVYNWLKICNGVNPKTNNVERFEWNFEKYLLDADKKMKRIPKSIVIDMRLFYLMMIRSWENLVRRNLSSKTLLYNKEKSRWNGSVCEKSSNKYLVDYLKDESNKQFLNDLYGKPVSLDIFGDMMYYLLTNRINQFEWFHPSEWS</sequence>
<proteinExistence type="predicted"/>
<keyword evidence="2" id="KW-1185">Reference proteome</keyword>
<dbReference type="EMBL" id="CP104013">
    <property type="protein sequence ID" value="UYP47534.1"/>
    <property type="molecule type" value="Genomic_DNA"/>
</dbReference>
<evidence type="ECO:0000313" key="2">
    <source>
        <dbReference type="Proteomes" id="UP001208689"/>
    </source>
</evidence>
<evidence type="ECO:0000313" key="1">
    <source>
        <dbReference type="EMBL" id="UYP47534.1"/>
    </source>
</evidence>
<reference evidence="1" key="1">
    <citation type="submission" date="2022-09" db="EMBL/GenBank/DDBJ databases">
        <title>Actin cytoskeleton and complex cell architecture in an #Asgard archaeon.</title>
        <authorList>
            <person name="Ponce Toledo R.I."/>
            <person name="Schleper C."/>
            <person name="Rodrigues Oliveira T."/>
            <person name="Wollweber F."/>
            <person name="Xu J."/>
            <person name="Rittmann S."/>
            <person name="Klingl A."/>
            <person name="Pilhofer M."/>
        </authorList>
    </citation>
    <scope>NUCLEOTIDE SEQUENCE</scope>
    <source>
        <strain evidence="1">B-35</strain>
    </source>
</reference>
<accession>A0ABY6HYL7</accession>
<name>A0ABY6HYL7_9ARCH</name>
<gene>
    <name evidence="1" type="ORF">NEF87_003819</name>
</gene>
<protein>
    <submittedName>
        <fullName evidence="1">Uncharacterized protein</fullName>
    </submittedName>
</protein>
<dbReference type="Proteomes" id="UP001208689">
    <property type="component" value="Chromosome"/>
</dbReference>
<organism evidence="1 2">
    <name type="scientific">Candidatus Lokiarchaeum ossiferum</name>
    <dbReference type="NCBI Taxonomy" id="2951803"/>
    <lineage>
        <taxon>Archaea</taxon>
        <taxon>Promethearchaeati</taxon>
        <taxon>Promethearchaeota</taxon>
        <taxon>Promethearchaeia</taxon>
        <taxon>Promethearchaeales</taxon>
        <taxon>Promethearchaeaceae</taxon>
        <taxon>Candidatus Lokiarchaeum</taxon>
    </lineage>
</organism>